<name>A0A1R2AQL5_9CILI</name>
<evidence type="ECO:0000256" key="7">
    <source>
        <dbReference type="ARBA" id="ARBA00022833"/>
    </source>
</evidence>
<feature type="disulfide bond" evidence="13">
    <location>
        <begin position="57"/>
        <end position="67"/>
    </location>
</feature>
<dbReference type="GO" id="GO:0006685">
    <property type="term" value="P:sphingomyelin catabolic process"/>
    <property type="evidence" value="ECO:0007669"/>
    <property type="project" value="UniProtKB-UniRule"/>
</dbReference>
<evidence type="ECO:0000256" key="2">
    <source>
        <dbReference type="ARBA" id="ARBA00008234"/>
    </source>
</evidence>
<feature type="binding site" evidence="12">
    <location>
        <position position="377"/>
    </location>
    <ligand>
        <name>Zn(2+)</name>
        <dbReference type="ChEBI" id="CHEBI:29105"/>
        <label>2</label>
    </ligand>
</feature>
<feature type="binding site" evidence="12">
    <location>
        <position position="343"/>
    </location>
    <ligand>
        <name>Zn(2+)</name>
        <dbReference type="ChEBI" id="CHEBI:29105"/>
        <label>2</label>
    </ligand>
</feature>
<evidence type="ECO:0000256" key="8">
    <source>
        <dbReference type="ARBA" id="ARBA00023157"/>
    </source>
</evidence>
<evidence type="ECO:0000256" key="6">
    <source>
        <dbReference type="ARBA" id="ARBA00022801"/>
    </source>
</evidence>
<feature type="disulfide bond" evidence="13">
    <location>
        <begin position="162"/>
        <end position="177"/>
    </location>
</feature>
<keyword evidence="8 13" id="KW-1015">Disulfide bond</keyword>
<feature type="binding site" evidence="12">
    <location>
        <position position="141"/>
    </location>
    <ligand>
        <name>Zn(2+)</name>
        <dbReference type="ChEBI" id="CHEBI:29105"/>
        <label>1</label>
    </ligand>
</feature>
<feature type="disulfide bond" evidence="13">
    <location>
        <begin position="29"/>
        <end position="93"/>
    </location>
</feature>
<sequence>MKLLIFCSFLVLSYSALNPLQGLVECTSCHLTIEALRAYAKESEHWNTLAEIFVDLCVESGQQKYVCQGLVNEFRPVVTDVLMDKILDPEFLCMDMEYCTSPHYVEENFTLYATEIMKGKPAGPGPNPTGETTIKFAHIADAHIDLYYTPGTSDECDEPQCCRSGTGNAGYWGGMKCDLPLRTLEAALDQVAAMNLDFIIVTGDVPPHDVWNQSRSYNLLNIQTEAEIFQKHIPNTPIYKIFGNHAPFPINEYDYINDPYLPKAFCEYWNLDSITRIDLEKHAGYTIKHGDNLRLIVLDTNTMHSGNLYLSLNSTNPQGQLTWLYEQLLAAEKSNEVVYIFGHVPPGDDFSLSNWARHYAVLMDRFEFTIAGTFYAHTHNDEFHIDRGVFSGKPTQVQWTAPSLTTYSYKNPSIRVFEADAKTKTLLDYTQYRLNLAEANRNSSQTPVWEANYSFKNLYGVSDLSPQSIYVLALEIGNNENLALQYLSNFNTGINVPTRCDSKCMHILTCTITYGILDDELNCQGVDKNWLYKFNEMLFGKWVYKVK</sequence>
<comment type="subcellular location">
    <subcellularLocation>
        <location evidence="1">Secreted</location>
    </subcellularLocation>
</comment>
<keyword evidence="6 11" id="KW-0378">Hydrolase</keyword>
<feature type="disulfide bond" evidence="13">
    <location>
        <begin position="500"/>
        <end position="504"/>
    </location>
</feature>
<dbReference type="SMART" id="SM00741">
    <property type="entry name" value="SapB"/>
    <property type="match status" value="1"/>
</dbReference>
<keyword evidence="17" id="KW-1185">Reference proteome</keyword>
<feature type="binding site" evidence="12">
    <location>
        <position position="204"/>
    </location>
    <ligand>
        <name>Zn(2+)</name>
        <dbReference type="ChEBI" id="CHEBI:29105"/>
        <label>2</label>
    </ligand>
</feature>
<feature type="binding site" evidence="12">
    <location>
        <position position="244"/>
    </location>
    <ligand>
        <name>Zn(2+)</name>
        <dbReference type="ChEBI" id="CHEBI:29105"/>
        <label>2</label>
    </ligand>
</feature>
<dbReference type="InterPro" id="IPR045473">
    <property type="entry name" value="ASM_C"/>
</dbReference>
<evidence type="ECO:0000256" key="14">
    <source>
        <dbReference type="SAM" id="SignalP"/>
    </source>
</evidence>
<dbReference type="OrthoDB" id="282973at2759"/>
<dbReference type="InterPro" id="IPR029052">
    <property type="entry name" value="Metallo-depent_PP-like"/>
</dbReference>
<keyword evidence="3" id="KW-0964">Secreted</keyword>
<comment type="similarity">
    <text evidence="2 11">Belongs to the acid sphingomyelinase family.</text>
</comment>
<evidence type="ECO:0000256" key="5">
    <source>
        <dbReference type="ARBA" id="ARBA00022729"/>
    </source>
</evidence>
<feature type="binding site" evidence="12">
    <location>
        <position position="204"/>
    </location>
    <ligand>
        <name>Zn(2+)</name>
        <dbReference type="ChEBI" id="CHEBI:29105"/>
        <label>1</label>
    </ligand>
</feature>
<comment type="caution">
    <text evidence="16">The sequence shown here is derived from an EMBL/GenBank/DDBJ whole genome shotgun (WGS) entry which is preliminary data.</text>
</comment>
<dbReference type="SUPFAM" id="SSF47862">
    <property type="entry name" value="Saposin"/>
    <property type="match status" value="1"/>
</dbReference>
<dbReference type="GO" id="GO:0005576">
    <property type="term" value="C:extracellular region"/>
    <property type="evidence" value="ECO:0007669"/>
    <property type="project" value="UniProtKB-SubCell"/>
</dbReference>
<evidence type="ECO:0000313" key="16">
    <source>
        <dbReference type="EMBL" id="OMJ66776.1"/>
    </source>
</evidence>
<reference evidence="16 17" key="1">
    <citation type="submission" date="2016-11" db="EMBL/GenBank/DDBJ databases">
        <title>The macronuclear genome of Stentor coeruleus: a giant cell with tiny introns.</title>
        <authorList>
            <person name="Slabodnick M."/>
            <person name="Ruby J.G."/>
            <person name="Reiff S.B."/>
            <person name="Swart E.C."/>
            <person name="Gosai S."/>
            <person name="Prabakaran S."/>
            <person name="Witkowska E."/>
            <person name="Larue G.E."/>
            <person name="Fisher S."/>
            <person name="Freeman R.M."/>
            <person name="Gunawardena J."/>
            <person name="Chu W."/>
            <person name="Stover N.A."/>
            <person name="Gregory B.D."/>
            <person name="Nowacki M."/>
            <person name="Derisi J."/>
            <person name="Roy S.W."/>
            <person name="Marshall W.F."/>
            <person name="Sood P."/>
        </authorList>
    </citation>
    <scope>NUCLEOTIDE SEQUENCE [LARGE SCALE GENOMIC DNA]</scope>
    <source>
        <strain evidence="16">WM001</strain>
    </source>
</reference>
<dbReference type="PIRSF" id="PIRSF000948">
    <property type="entry name" value="Sphingomy_PDE"/>
    <property type="match status" value="1"/>
</dbReference>
<keyword evidence="7 12" id="KW-0862">Zinc</keyword>
<dbReference type="Pfam" id="PF19272">
    <property type="entry name" value="ASMase_C"/>
    <property type="match status" value="1"/>
</dbReference>
<keyword evidence="10 11" id="KW-0326">Glycosidase</keyword>
<comment type="cofactor">
    <cofactor evidence="12">
        <name>Zn(2+)</name>
        <dbReference type="ChEBI" id="CHEBI:29105"/>
    </cofactor>
    <text evidence="12">Binds 2 Zn(2+) ions per subunit.</text>
</comment>
<dbReference type="InterPro" id="IPR008139">
    <property type="entry name" value="SaposinB_dom"/>
</dbReference>
<organism evidence="16 17">
    <name type="scientific">Stentor coeruleus</name>
    <dbReference type="NCBI Taxonomy" id="5963"/>
    <lineage>
        <taxon>Eukaryota</taxon>
        <taxon>Sar</taxon>
        <taxon>Alveolata</taxon>
        <taxon>Ciliophora</taxon>
        <taxon>Postciliodesmatophora</taxon>
        <taxon>Heterotrichea</taxon>
        <taxon>Heterotrichida</taxon>
        <taxon>Stentoridae</taxon>
        <taxon>Stentor</taxon>
    </lineage>
</organism>
<evidence type="ECO:0000256" key="10">
    <source>
        <dbReference type="ARBA" id="ARBA00023295"/>
    </source>
</evidence>
<evidence type="ECO:0000256" key="13">
    <source>
        <dbReference type="PIRSR" id="PIRSR000948-2"/>
    </source>
</evidence>
<dbReference type="InterPro" id="IPR011160">
    <property type="entry name" value="Sphingomy_PDE"/>
</dbReference>
<protein>
    <recommendedName>
        <fullName evidence="11">Sphingomyelin phosphodiesterase</fullName>
    </recommendedName>
</protein>
<accession>A0A1R2AQL5</accession>
<feature type="chain" id="PRO_5012661274" description="Sphingomyelin phosphodiesterase" evidence="14">
    <location>
        <begin position="16"/>
        <end position="547"/>
    </location>
</feature>
<dbReference type="InterPro" id="IPR041805">
    <property type="entry name" value="ASMase/PPN1_MPP"/>
</dbReference>
<dbReference type="GO" id="GO:0016798">
    <property type="term" value="F:hydrolase activity, acting on glycosyl bonds"/>
    <property type="evidence" value="ECO:0007669"/>
    <property type="project" value="UniProtKB-KW"/>
</dbReference>
<evidence type="ECO:0000256" key="4">
    <source>
        <dbReference type="ARBA" id="ARBA00022723"/>
    </source>
</evidence>
<feature type="domain" description="Saposin B-type" evidence="15">
    <location>
        <begin position="22"/>
        <end position="103"/>
    </location>
</feature>
<dbReference type="InterPro" id="IPR004843">
    <property type="entry name" value="Calcineurin-like_PHP"/>
</dbReference>
<dbReference type="InterPro" id="IPR011001">
    <property type="entry name" value="Saposin-like"/>
</dbReference>
<evidence type="ECO:0000256" key="11">
    <source>
        <dbReference type="PIRNR" id="PIRNR000948"/>
    </source>
</evidence>
<dbReference type="SUPFAM" id="SSF56300">
    <property type="entry name" value="Metallo-dependent phosphatases"/>
    <property type="match status" value="1"/>
</dbReference>
<evidence type="ECO:0000259" key="15">
    <source>
        <dbReference type="PROSITE" id="PS50015"/>
    </source>
</evidence>
<dbReference type="PANTHER" id="PTHR10340:SF57">
    <property type="entry name" value="METALLOPHOS DOMAIN-CONTAINING PROTEIN"/>
    <property type="match status" value="1"/>
</dbReference>
<feature type="disulfide bond" evidence="13">
    <location>
        <begin position="156"/>
        <end position="161"/>
    </location>
</feature>
<dbReference type="PROSITE" id="PS50015">
    <property type="entry name" value="SAP_B"/>
    <property type="match status" value="1"/>
</dbReference>
<dbReference type="Pfam" id="PF00149">
    <property type="entry name" value="Metallophos"/>
    <property type="match status" value="1"/>
</dbReference>
<dbReference type="EMBL" id="MPUH01001636">
    <property type="protein sequence ID" value="OMJ66776.1"/>
    <property type="molecule type" value="Genomic_DNA"/>
</dbReference>
<evidence type="ECO:0000256" key="3">
    <source>
        <dbReference type="ARBA" id="ARBA00022525"/>
    </source>
</evidence>
<dbReference type="GO" id="GO:0046872">
    <property type="term" value="F:metal ion binding"/>
    <property type="evidence" value="ECO:0007669"/>
    <property type="project" value="UniProtKB-KW"/>
</dbReference>
<feature type="signal peptide" evidence="14">
    <location>
        <begin position="1"/>
        <end position="15"/>
    </location>
</feature>
<dbReference type="PANTHER" id="PTHR10340">
    <property type="entry name" value="SPHINGOMYELIN PHOSPHODIESTERASE"/>
    <property type="match status" value="1"/>
</dbReference>
<evidence type="ECO:0000256" key="12">
    <source>
        <dbReference type="PIRSR" id="PIRSR000948-1"/>
    </source>
</evidence>
<gene>
    <name evidence="16" type="ORF">SteCoe_36263</name>
</gene>
<evidence type="ECO:0000313" key="17">
    <source>
        <dbReference type="Proteomes" id="UP000187209"/>
    </source>
</evidence>
<keyword evidence="9" id="KW-0325">Glycoprotein</keyword>
<dbReference type="Proteomes" id="UP000187209">
    <property type="component" value="Unassembled WGS sequence"/>
</dbReference>
<dbReference type="CDD" id="cd00842">
    <property type="entry name" value="MPP_ASMase"/>
    <property type="match status" value="1"/>
</dbReference>
<keyword evidence="4 12" id="KW-0479">Metal-binding</keyword>
<feature type="binding site" evidence="12">
    <location>
        <position position="379"/>
    </location>
    <ligand>
        <name>Zn(2+)</name>
        <dbReference type="ChEBI" id="CHEBI:29105"/>
        <label>1</label>
    </ligand>
</feature>
<dbReference type="AlphaFoldDB" id="A0A1R2AQL5"/>
<proteinExistence type="inferred from homology"/>
<keyword evidence="5 14" id="KW-0732">Signal</keyword>
<dbReference type="Gene3D" id="3.60.21.10">
    <property type="match status" value="1"/>
</dbReference>
<evidence type="ECO:0000256" key="1">
    <source>
        <dbReference type="ARBA" id="ARBA00004613"/>
    </source>
</evidence>
<dbReference type="Gene3D" id="1.10.225.10">
    <property type="entry name" value="Saposin-like"/>
    <property type="match status" value="1"/>
</dbReference>
<dbReference type="GO" id="GO:0046513">
    <property type="term" value="P:ceramide biosynthetic process"/>
    <property type="evidence" value="ECO:0007669"/>
    <property type="project" value="UniProtKB-ARBA"/>
</dbReference>
<dbReference type="GO" id="GO:0016020">
    <property type="term" value="C:membrane"/>
    <property type="evidence" value="ECO:0007669"/>
    <property type="project" value="GOC"/>
</dbReference>
<dbReference type="GO" id="GO:0004767">
    <property type="term" value="F:sphingomyelin phosphodiesterase activity"/>
    <property type="evidence" value="ECO:0007669"/>
    <property type="project" value="UniProtKB-UniRule"/>
</dbReference>
<comment type="function">
    <text evidence="11">Converts sphingomyelin to ceramide.</text>
</comment>
<feature type="binding site" evidence="12">
    <location>
        <position position="143"/>
    </location>
    <ligand>
        <name>Zn(2+)</name>
        <dbReference type="ChEBI" id="CHEBI:29105"/>
        <label>1</label>
    </ligand>
</feature>
<evidence type="ECO:0000256" key="9">
    <source>
        <dbReference type="ARBA" id="ARBA00023180"/>
    </source>
</evidence>